<evidence type="ECO:0000256" key="5">
    <source>
        <dbReference type="ARBA" id="ARBA00023136"/>
    </source>
</evidence>
<accession>A0ABY6KP62</accession>
<reference evidence="7 8" key="1">
    <citation type="submission" date="2022-01" db="EMBL/GenBank/DDBJ databases">
        <title>A chromosomal length assembly of Cordylochernes scorpioides.</title>
        <authorList>
            <person name="Zeh D."/>
            <person name="Zeh J."/>
        </authorList>
    </citation>
    <scope>NUCLEOTIDE SEQUENCE [LARGE SCALE GENOMIC DNA]</scope>
    <source>
        <strain evidence="7">IN4F17</strain>
        <tissue evidence="7">Whole Body</tissue>
    </source>
</reference>
<comment type="similarity">
    <text evidence="2">Belongs to the TMEM9 family.</text>
</comment>
<keyword evidence="5 6" id="KW-0472">Membrane</keyword>
<dbReference type="InterPro" id="IPR008853">
    <property type="entry name" value="TMEM9/TMEM9B"/>
</dbReference>
<sequence length="175" mass="19993">MLQFLHPAEAQYEDLRCKCVCPSPKVVNGTHSGRKLYIGNVPPNDCKCEGVILPQVSADIRAKAKEFCPHCTCRYESRNTTVIKVVVILIIGVISILVLYMLFLMCLEPLISKGRSSVTYEEHTDEVNLDEQEVFPPAERTASSVFNRVGLQTTRWKQTVQEQRRHIYDRHTMLN</sequence>
<name>A0ABY6KP62_9ARAC</name>
<evidence type="ECO:0000256" key="1">
    <source>
        <dbReference type="ARBA" id="ARBA00004370"/>
    </source>
</evidence>
<evidence type="ECO:0000256" key="6">
    <source>
        <dbReference type="SAM" id="Phobius"/>
    </source>
</evidence>
<proteinExistence type="inferred from homology"/>
<evidence type="ECO:0000256" key="3">
    <source>
        <dbReference type="ARBA" id="ARBA00022692"/>
    </source>
</evidence>
<dbReference type="Pfam" id="PF05434">
    <property type="entry name" value="Tmemb_9"/>
    <property type="match status" value="1"/>
</dbReference>
<organism evidence="7 8">
    <name type="scientific">Cordylochernes scorpioides</name>
    <dbReference type="NCBI Taxonomy" id="51811"/>
    <lineage>
        <taxon>Eukaryota</taxon>
        <taxon>Metazoa</taxon>
        <taxon>Ecdysozoa</taxon>
        <taxon>Arthropoda</taxon>
        <taxon>Chelicerata</taxon>
        <taxon>Arachnida</taxon>
        <taxon>Pseudoscorpiones</taxon>
        <taxon>Cheliferoidea</taxon>
        <taxon>Chernetidae</taxon>
        <taxon>Cordylochernes</taxon>
    </lineage>
</organism>
<dbReference type="EMBL" id="CP092870">
    <property type="protein sequence ID" value="UYV70631.1"/>
    <property type="molecule type" value="Genomic_DNA"/>
</dbReference>
<keyword evidence="8" id="KW-1185">Reference proteome</keyword>
<dbReference type="PANTHER" id="PTHR13064:SF6">
    <property type="entry name" value="TRANSMEMBRANE PROTEIN 9"/>
    <property type="match status" value="1"/>
</dbReference>
<evidence type="ECO:0000313" key="8">
    <source>
        <dbReference type="Proteomes" id="UP001235939"/>
    </source>
</evidence>
<evidence type="ECO:0000256" key="2">
    <source>
        <dbReference type="ARBA" id="ARBA00007264"/>
    </source>
</evidence>
<evidence type="ECO:0000256" key="4">
    <source>
        <dbReference type="ARBA" id="ARBA00022989"/>
    </source>
</evidence>
<evidence type="ECO:0000313" key="7">
    <source>
        <dbReference type="EMBL" id="UYV70631.1"/>
    </source>
</evidence>
<keyword evidence="3 6" id="KW-0812">Transmembrane</keyword>
<gene>
    <name evidence="7" type="ORF">LAZ67_8000073</name>
</gene>
<keyword evidence="4 6" id="KW-1133">Transmembrane helix</keyword>
<comment type="subcellular location">
    <subcellularLocation>
        <location evidence="1">Membrane</location>
    </subcellularLocation>
</comment>
<dbReference type="PANTHER" id="PTHR13064">
    <property type="entry name" value="TRANSMEMBRANE PROTEIN 9 FAMILY MEMBER"/>
    <property type="match status" value="1"/>
</dbReference>
<feature type="transmembrane region" description="Helical" evidence="6">
    <location>
        <begin position="85"/>
        <end position="107"/>
    </location>
</feature>
<dbReference type="Proteomes" id="UP001235939">
    <property type="component" value="Chromosome 08"/>
</dbReference>
<protein>
    <submittedName>
        <fullName evidence="7">TMEM9</fullName>
    </submittedName>
</protein>